<keyword evidence="2" id="KW-1185">Reference proteome</keyword>
<reference evidence="1" key="2">
    <citation type="submission" date="2020-05" db="UniProtKB">
        <authorList>
            <consortium name="EnsemblMetazoa"/>
        </authorList>
    </citation>
    <scope>IDENTIFICATION</scope>
    <source>
        <strain evidence="1">CM1001059</strain>
    </source>
</reference>
<reference evidence="2" key="1">
    <citation type="submission" date="2014-01" db="EMBL/GenBank/DDBJ databases">
        <title>The Genome Sequence of Anopheles melas CM1001059_A (V2).</title>
        <authorList>
            <consortium name="The Broad Institute Genomics Platform"/>
            <person name="Neafsey D.E."/>
            <person name="Besansky N."/>
            <person name="Howell P."/>
            <person name="Walton C."/>
            <person name="Young S.K."/>
            <person name="Zeng Q."/>
            <person name="Gargeya S."/>
            <person name="Fitzgerald M."/>
            <person name="Haas B."/>
            <person name="Abouelleil A."/>
            <person name="Allen A.W."/>
            <person name="Alvarado L."/>
            <person name="Arachchi H.M."/>
            <person name="Berlin A.M."/>
            <person name="Chapman S.B."/>
            <person name="Gainer-Dewar J."/>
            <person name="Goldberg J."/>
            <person name="Griggs A."/>
            <person name="Gujja S."/>
            <person name="Hansen M."/>
            <person name="Howarth C."/>
            <person name="Imamovic A."/>
            <person name="Ireland A."/>
            <person name="Larimer J."/>
            <person name="McCowan C."/>
            <person name="Murphy C."/>
            <person name="Pearson M."/>
            <person name="Poon T.W."/>
            <person name="Priest M."/>
            <person name="Roberts A."/>
            <person name="Saif S."/>
            <person name="Shea T."/>
            <person name="Sisk P."/>
            <person name="Sykes S."/>
            <person name="Wortman J."/>
            <person name="Nusbaum C."/>
            <person name="Birren B."/>
        </authorList>
    </citation>
    <scope>NUCLEOTIDE SEQUENCE [LARGE SCALE GENOMIC DNA]</scope>
    <source>
        <strain evidence="2">CM1001059</strain>
    </source>
</reference>
<accession>A0A182TMT7</accession>
<protein>
    <submittedName>
        <fullName evidence="1">Uncharacterized protein</fullName>
    </submittedName>
</protein>
<dbReference type="GO" id="GO:0016715">
    <property type="term" value="F:oxidoreductase activity, acting on paired donors, with incorporation or reduction of molecular oxygen, reduced ascorbate as one donor, and incorporation of one atom of oxygen"/>
    <property type="evidence" value="ECO:0007669"/>
    <property type="project" value="InterPro"/>
</dbReference>
<evidence type="ECO:0000313" key="1">
    <source>
        <dbReference type="EnsemblMetazoa" id="AMEC005182-PA"/>
    </source>
</evidence>
<sequence>MIIRLFRYEPVFDSSTSVLYLNHLILYECQGLSPDLEQLSRERGQPCFRLQPMHCNTVVANWARGSDVSNGQGGRKKKATPGFATTEPAGWSELFIKPPLIFFLICFH</sequence>
<dbReference type="STRING" id="34690.A0A182TMT7"/>
<dbReference type="VEuPathDB" id="VectorBase:AMEC005182"/>
<dbReference type="InterPro" id="IPR008977">
    <property type="entry name" value="PHM/PNGase_F_dom_sf"/>
</dbReference>
<dbReference type="Gene3D" id="2.60.120.310">
    <property type="entry name" value="Copper type II, ascorbate-dependent monooxygenase, N-terminal domain"/>
    <property type="match status" value="1"/>
</dbReference>
<dbReference type="InterPro" id="IPR036939">
    <property type="entry name" value="Cu2_ascorb_mOase_N_sf"/>
</dbReference>
<evidence type="ECO:0000313" key="2">
    <source>
        <dbReference type="Proteomes" id="UP000075902"/>
    </source>
</evidence>
<dbReference type="GO" id="GO:0005507">
    <property type="term" value="F:copper ion binding"/>
    <property type="evidence" value="ECO:0007669"/>
    <property type="project" value="InterPro"/>
</dbReference>
<dbReference type="Proteomes" id="UP000075902">
    <property type="component" value="Unassembled WGS sequence"/>
</dbReference>
<dbReference type="EnsemblMetazoa" id="AMEC005182-RA">
    <property type="protein sequence ID" value="AMEC005182-PA"/>
    <property type="gene ID" value="AMEC005182"/>
</dbReference>
<organism evidence="1 2">
    <name type="scientific">Anopheles melas</name>
    <dbReference type="NCBI Taxonomy" id="34690"/>
    <lineage>
        <taxon>Eukaryota</taxon>
        <taxon>Metazoa</taxon>
        <taxon>Ecdysozoa</taxon>
        <taxon>Arthropoda</taxon>
        <taxon>Hexapoda</taxon>
        <taxon>Insecta</taxon>
        <taxon>Pterygota</taxon>
        <taxon>Neoptera</taxon>
        <taxon>Endopterygota</taxon>
        <taxon>Diptera</taxon>
        <taxon>Nematocera</taxon>
        <taxon>Culicoidea</taxon>
        <taxon>Culicidae</taxon>
        <taxon>Anophelinae</taxon>
        <taxon>Anopheles</taxon>
    </lineage>
</organism>
<dbReference type="AlphaFoldDB" id="A0A182TMT7"/>
<dbReference type="SUPFAM" id="SSF49742">
    <property type="entry name" value="PHM/PNGase F"/>
    <property type="match status" value="1"/>
</dbReference>
<proteinExistence type="predicted"/>
<name>A0A182TMT7_9DIPT</name>